<organism evidence="1">
    <name type="scientific">Oikopleura dioica</name>
    <name type="common">Tunicate</name>
    <dbReference type="NCBI Taxonomy" id="34765"/>
    <lineage>
        <taxon>Eukaryota</taxon>
        <taxon>Metazoa</taxon>
        <taxon>Chordata</taxon>
        <taxon>Tunicata</taxon>
        <taxon>Appendicularia</taxon>
        <taxon>Copelata</taxon>
        <taxon>Oikopleuridae</taxon>
        <taxon>Oikopleura</taxon>
    </lineage>
</organism>
<dbReference type="InParanoid" id="E4XAG2"/>
<dbReference type="AlphaFoldDB" id="E4XAG2"/>
<dbReference type="EMBL" id="FN653032">
    <property type="protein sequence ID" value="CBY08645.1"/>
    <property type="molecule type" value="Genomic_DNA"/>
</dbReference>
<gene>
    <name evidence="1" type="ORF">GSOID_T00005228001</name>
    <name evidence="2" type="ORF">GSOID_T00022643001</name>
</gene>
<dbReference type="Proteomes" id="UP000011014">
    <property type="component" value="Unassembled WGS sequence"/>
</dbReference>
<protein>
    <submittedName>
        <fullName evidence="1">Uncharacterized protein</fullName>
    </submittedName>
</protein>
<evidence type="ECO:0000313" key="1">
    <source>
        <dbReference type="EMBL" id="CBY08645.1"/>
    </source>
</evidence>
<dbReference type="OrthoDB" id="10399005at2759"/>
<accession>E4XAG2</accession>
<dbReference type="EMBL" id="FN656014">
    <property type="protein sequence ID" value="CBY40624.1"/>
    <property type="molecule type" value="Genomic_DNA"/>
</dbReference>
<name>E4XAG2_OIKDI</name>
<evidence type="ECO:0000313" key="2">
    <source>
        <dbReference type="EMBL" id="CBY40624.1"/>
    </source>
</evidence>
<reference evidence="1" key="1">
    <citation type="journal article" date="2010" name="Science">
        <title>Plasticity of animal genome architecture unmasked by rapid evolution of a pelagic tunicate.</title>
        <authorList>
            <person name="Denoeud F."/>
            <person name="Henriet S."/>
            <person name="Mungpakdee S."/>
            <person name="Aury J.M."/>
            <person name="Da Silva C."/>
            <person name="Brinkmann H."/>
            <person name="Mikhaleva J."/>
            <person name="Olsen L.C."/>
            <person name="Jubin C."/>
            <person name="Canestro C."/>
            <person name="Bouquet J.M."/>
            <person name="Danks G."/>
            <person name="Poulain J."/>
            <person name="Campsteijn C."/>
            <person name="Adamski M."/>
            <person name="Cross I."/>
            <person name="Yadetie F."/>
            <person name="Muffato M."/>
            <person name="Louis A."/>
            <person name="Butcher S."/>
            <person name="Tsagkogeorga G."/>
            <person name="Konrad A."/>
            <person name="Singh S."/>
            <person name="Jensen M.F."/>
            <person name="Cong E.H."/>
            <person name="Eikeseth-Otteraa H."/>
            <person name="Noel B."/>
            <person name="Anthouard V."/>
            <person name="Porcel B.M."/>
            <person name="Kachouri-Lafond R."/>
            <person name="Nishino A."/>
            <person name="Ugolini M."/>
            <person name="Chourrout P."/>
            <person name="Nishida H."/>
            <person name="Aasland R."/>
            <person name="Huzurbazar S."/>
            <person name="Westhof E."/>
            <person name="Delsuc F."/>
            <person name="Lehrach H."/>
            <person name="Reinhardt R."/>
            <person name="Weissenbach J."/>
            <person name="Roy S.W."/>
            <person name="Artiguenave F."/>
            <person name="Postlethwait J.H."/>
            <person name="Manak J.R."/>
            <person name="Thompson E.M."/>
            <person name="Jaillon O."/>
            <person name="Du Pasquier L."/>
            <person name="Boudinot P."/>
            <person name="Liberles D.A."/>
            <person name="Volff J.N."/>
            <person name="Philippe H."/>
            <person name="Lenhard B."/>
            <person name="Roest Crollius H."/>
            <person name="Wincker P."/>
            <person name="Chourrout D."/>
        </authorList>
    </citation>
    <scope>NUCLEOTIDE SEQUENCE [LARGE SCALE GENOMIC DNA]</scope>
</reference>
<dbReference type="Proteomes" id="UP000001307">
    <property type="component" value="Unassembled WGS sequence"/>
</dbReference>
<evidence type="ECO:0000313" key="3">
    <source>
        <dbReference type="Proteomes" id="UP000001307"/>
    </source>
</evidence>
<sequence>MSIKKNFVSCRKKLYRLKTSEPGFSTLSELITLLPDSFARGAAHFFTFILSLDAENSFVSQAPATQTRVIYLNRNNLDFWEFISFWFIQSVRLKKFVSFDNSWLSRLLPESPKIILFHSWNPEIPLPNDKNSQIETSFATKFFGKSKKRTLLLSRNYQVLIFHVISATSPHDADMIRFLQPECPVYSFDASRILHTANKFAEDQLSSDQITLFGEEILSFVSSFTASSFTANSFNCLCSSFNPFMQLVPHAGVLGLVSLGIYECLANENKWISSTELIEAVMTLHGCLNIDDLLSISNFPESCEDLPDYFEHQIQELWKHGYLVSENSTLFTGWWDLAQDASSGQKLFALNTENFRQKQFLYTFGMIIQPFVEKMMEFIARRLKNLDVEDFGREIEWLKKQEIDDEVAYLSETLELLIYYDLRK</sequence>
<proteinExistence type="predicted"/>
<keyword evidence="3" id="KW-1185">Reference proteome</keyword>